<keyword evidence="5" id="KW-1185">Reference proteome</keyword>
<dbReference type="InterPro" id="IPR023296">
    <property type="entry name" value="Glyco_hydro_beta-prop_sf"/>
</dbReference>
<feature type="domain" description="Glucosamine inositolphosphorylceramide transferase 1 N-terminal" evidence="3">
    <location>
        <begin position="252"/>
        <end position="454"/>
    </location>
</feature>
<evidence type="ECO:0000313" key="5">
    <source>
        <dbReference type="Proteomes" id="UP001241603"/>
    </source>
</evidence>
<keyword evidence="1" id="KW-0624">Polysaccharide degradation</keyword>
<keyword evidence="1" id="KW-0858">Xylan degradation</keyword>
<dbReference type="SUPFAM" id="SSF75005">
    <property type="entry name" value="Arabinanase/levansucrase/invertase"/>
    <property type="match status" value="1"/>
</dbReference>
<dbReference type="EMBL" id="JAUSVO010000004">
    <property type="protein sequence ID" value="MDQ0438586.1"/>
    <property type="molecule type" value="Genomic_DNA"/>
</dbReference>
<sequence>MAMRIAVKLDPARLRAWQVHVVESLATAGHAVTVVAHSVPDPWPESASLLLRLESLLFGIPSDSAMAERAWSALDRPGGDSGKADLVVDLANGTADPPQSDPTLGLTCDGGPFETGILAAILDRRTPVLATSLSDEGGRRDLTQARPAVESPDNAAAALGMLYGRAAAMLLRDVARLEHGMPAGLAPVAGISGGRGPAAFLVDSLRRRVVRRLDRLLGRGPTWHVALRTRQGAAGFPALGPHGFRRLADDGARFYADPFLWQAEGRTFLLVEEFPYATGKGVISCAEISSDGTVSPPRIVLETDCHLSYPFVFAHDGAIWMIPETSGRRTVELYRADPFPASWTLHAVLMDDIDLSDVTIEQIGDRWWMFGASRARWTSSWDALSLFHAPSPFGPWTAHLGNPVKVDLTAARPAGRLMRIDGQWIRPAQDSAGGYGAALAFTAIERLSETDFAERVLSRVRPWGDNTGLHSYDRTGAVEAIDLFGPRSA</sequence>
<keyword evidence="2" id="KW-0119">Carbohydrate metabolism</keyword>
<reference evidence="4 5" key="1">
    <citation type="submission" date="2023-07" db="EMBL/GenBank/DDBJ databases">
        <title>Genomic Encyclopedia of Type Strains, Phase IV (KMG-IV): sequencing the most valuable type-strain genomes for metagenomic binning, comparative biology and taxonomic classification.</title>
        <authorList>
            <person name="Goeker M."/>
        </authorList>
    </citation>
    <scope>NUCLEOTIDE SEQUENCE [LARGE SCALE GENOMIC DNA]</scope>
    <source>
        <strain evidence="4 5">B6-8</strain>
    </source>
</reference>
<dbReference type="RefSeq" id="WP_266349495.1">
    <property type="nucleotide sequence ID" value="NZ_JAPKNG010000004.1"/>
</dbReference>
<dbReference type="Pfam" id="PF24793">
    <property type="entry name" value="GINT1_N"/>
    <property type="match status" value="1"/>
</dbReference>
<evidence type="ECO:0000256" key="2">
    <source>
        <dbReference type="ARBA" id="ARBA00023277"/>
    </source>
</evidence>
<proteinExistence type="predicted"/>
<dbReference type="PANTHER" id="PTHR43772:SF2">
    <property type="entry name" value="PUTATIVE (AFU_ORTHOLOGUE AFUA_2G04480)-RELATED"/>
    <property type="match status" value="1"/>
</dbReference>
<comment type="caution">
    <text evidence="4">The sequence shown here is derived from an EMBL/GenBank/DDBJ whole genome shotgun (WGS) entry which is preliminary data.</text>
</comment>
<organism evidence="4 5">
    <name type="scientific">Kaistia dalseonensis</name>
    <dbReference type="NCBI Taxonomy" id="410840"/>
    <lineage>
        <taxon>Bacteria</taxon>
        <taxon>Pseudomonadati</taxon>
        <taxon>Pseudomonadota</taxon>
        <taxon>Alphaproteobacteria</taxon>
        <taxon>Hyphomicrobiales</taxon>
        <taxon>Kaistiaceae</taxon>
        <taxon>Kaistia</taxon>
    </lineage>
</organism>
<evidence type="ECO:0000259" key="3">
    <source>
        <dbReference type="Pfam" id="PF24793"/>
    </source>
</evidence>
<dbReference type="InterPro" id="IPR052176">
    <property type="entry name" value="Glycosyl_Hydrlase_43_Enz"/>
</dbReference>
<dbReference type="PANTHER" id="PTHR43772">
    <property type="entry name" value="ENDO-1,4-BETA-XYLANASE"/>
    <property type="match status" value="1"/>
</dbReference>
<evidence type="ECO:0000256" key="1">
    <source>
        <dbReference type="ARBA" id="ARBA00022651"/>
    </source>
</evidence>
<gene>
    <name evidence="4" type="ORF">QO014_002981</name>
</gene>
<dbReference type="InterPro" id="IPR056442">
    <property type="entry name" value="GINT1_N"/>
</dbReference>
<evidence type="ECO:0000313" key="4">
    <source>
        <dbReference type="EMBL" id="MDQ0438586.1"/>
    </source>
</evidence>
<accession>A0ABU0H8F1</accession>
<protein>
    <recommendedName>
        <fullName evidence="3">Glucosamine inositolphosphorylceramide transferase 1 N-terminal domain-containing protein</fullName>
    </recommendedName>
</protein>
<dbReference type="Proteomes" id="UP001241603">
    <property type="component" value="Unassembled WGS sequence"/>
</dbReference>
<name>A0ABU0H8F1_9HYPH</name>